<dbReference type="SUPFAM" id="SSF55447">
    <property type="entry name" value="CO dehydrogenase flavoprotein C-terminal domain-like"/>
    <property type="match status" value="1"/>
</dbReference>
<dbReference type="InterPro" id="IPR016166">
    <property type="entry name" value="FAD-bd_PCMH"/>
</dbReference>
<accession>A0AAN8F808</accession>
<dbReference type="EMBL" id="WIXE01018140">
    <property type="protein sequence ID" value="KAK5971184.1"/>
    <property type="molecule type" value="Genomic_DNA"/>
</dbReference>
<evidence type="ECO:0000259" key="1">
    <source>
        <dbReference type="PROSITE" id="PS51387"/>
    </source>
</evidence>
<dbReference type="InterPro" id="IPR002346">
    <property type="entry name" value="Mopterin_DH_FAD-bd"/>
</dbReference>
<feature type="domain" description="FAD-binding PCMH-type" evidence="1">
    <location>
        <begin position="11"/>
        <end position="197"/>
    </location>
</feature>
<dbReference type="AlphaFoldDB" id="A0AAN8F808"/>
<dbReference type="SMART" id="SM01092">
    <property type="entry name" value="CO_deh_flav_C"/>
    <property type="match status" value="1"/>
</dbReference>
<dbReference type="InterPro" id="IPR036683">
    <property type="entry name" value="CO_DH_flav_C_dom_sf"/>
</dbReference>
<dbReference type="InterPro" id="IPR036318">
    <property type="entry name" value="FAD-bd_PCMH-like_sf"/>
</dbReference>
<dbReference type="Proteomes" id="UP001331761">
    <property type="component" value="Unassembled WGS sequence"/>
</dbReference>
<dbReference type="InterPro" id="IPR016167">
    <property type="entry name" value="FAD-bd_PCMH_sub1"/>
</dbReference>
<dbReference type="Pfam" id="PF00941">
    <property type="entry name" value="FAD_binding_5"/>
    <property type="match status" value="1"/>
</dbReference>
<dbReference type="PROSITE" id="PS51387">
    <property type="entry name" value="FAD_PCMH"/>
    <property type="match status" value="1"/>
</dbReference>
<reference evidence="2 3" key="1">
    <citation type="submission" date="2019-10" db="EMBL/GenBank/DDBJ databases">
        <title>Assembly and Annotation for the nematode Trichostrongylus colubriformis.</title>
        <authorList>
            <person name="Martin J."/>
        </authorList>
    </citation>
    <scope>NUCLEOTIDE SEQUENCE [LARGE SCALE GENOMIC DNA]</scope>
    <source>
        <strain evidence="2">G859</strain>
        <tissue evidence="2">Whole worm</tissue>
    </source>
</reference>
<dbReference type="PANTHER" id="PTHR45444:SF3">
    <property type="entry name" value="XANTHINE DEHYDROGENASE"/>
    <property type="match status" value="1"/>
</dbReference>
<dbReference type="InterPro" id="IPR016208">
    <property type="entry name" value="Ald_Oxase/xanthine_DH-like"/>
</dbReference>
<dbReference type="Gene3D" id="3.30.43.10">
    <property type="entry name" value="Uridine Diphospho-n-acetylenolpyruvylglucosamine Reductase, domain 2"/>
    <property type="match status" value="1"/>
</dbReference>
<gene>
    <name evidence="2" type="ORF">GCK32_014793</name>
</gene>
<dbReference type="InterPro" id="IPR005107">
    <property type="entry name" value="CO_DH_flav_C"/>
</dbReference>
<dbReference type="Gene3D" id="3.30.465.10">
    <property type="match status" value="1"/>
</dbReference>
<dbReference type="PANTHER" id="PTHR45444">
    <property type="entry name" value="XANTHINE DEHYDROGENASE"/>
    <property type="match status" value="1"/>
</dbReference>
<dbReference type="GO" id="GO:0016491">
    <property type="term" value="F:oxidoreductase activity"/>
    <property type="evidence" value="ECO:0007669"/>
    <property type="project" value="InterPro"/>
</dbReference>
<dbReference type="InterPro" id="IPR016169">
    <property type="entry name" value="FAD-bd_PCMH_sub2"/>
</dbReference>
<keyword evidence="3" id="KW-1185">Reference proteome</keyword>
<protein>
    <submittedName>
        <fullName evidence="2">Xanthine dehydrogenase/oxidase</fullName>
    </submittedName>
</protein>
<name>A0AAN8F808_TRICO</name>
<evidence type="ECO:0000313" key="3">
    <source>
        <dbReference type="Proteomes" id="UP001331761"/>
    </source>
</evidence>
<dbReference type="Pfam" id="PF03450">
    <property type="entry name" value="CO_deh_flav_C"/>
    <property type="match status" value="1"/>
</dbReference>
<feature type="non-terminal residue" evidence="2">
    <location>
        <position position="1"/>
    </location>
</feature>
<evidence type="ECO:0000313" key="2">
    <source>
        <dbReference type="EMBL" id="KAK5971184.1"/>
    </source>
</evidence>
<proteinExistence type="predicted"/>
<dbReference type="Gene3D" id="3.30.390.50">
    <property type="entry name" value="CO dehydrogenase flavoprotein, C-terminal domain"/>
    <property type="match status" value="1"/>
</dbReference>
<organism evidence="2 3">
    <name type="scientific">Trichostrongylus colubriformis</name>
    <name type="common">Black scour worm</name>
    <dbReference type="NCBI Taxonomy" id="6319"/>
    <lineage>
        <taxon>Eukaryota</taxon>
        <taxon>Metazoa</taxon>
        <taxon>Ecdysozoa</taxon>
        <taxon>Nematoda</taxon>
        <taxon>Chromadorea</taxon>
        <taxon>Rhabditida</taxon>
        <taxon>Rhabditina</taxon>
        <taxon>Rhabditomorpha</taxon>
        <taxon>Strongyloidea</taxon>
        <taxon>Trichostrongylidae</taxon>
        <taxon>Trichostrongylus</taxon>
    </lineage>
</organism>
<dbReference type="FunFam" id="3.30.43.10:FF:000001">
    <property type="entry name" value="Xanthine dehydrogenase/oxidase"/>
    <property type="match status" value="1"/>
</dbReference>
<dbReference type="GO" id="GO:0005506">
    <property type="term" value="F:iron ion binding"/>
    <property type="evidence" value="ECO:0007669"/>
    <property type="project" value="InterPro"/>
</dbReference>
<comment type="caution">
    <text evidence="2">The sequence shown here is derived from an EMBL/GenBank/DDBJ whole genome shotgun (WGS) entry which is preliminary data.</text>
</comment>
<dbReference type="GO" id="GO:0071949">
    <property type="term" value="F:FAD binding"/>
    <property type="evidence" value="ECO:0007669"/>
    <property type="project" value="InterPro"/>
</dbReference>
<dbReference type="SUPFAM" id="SSF56176">
    <property type="entry name" value="FAD-binding/transporter-associated domain-like"/>
    <property type="match status" value="1"/>
</dbReference>
<dbReference type="FunFam" id="3.30.465.10:FF:000004">
    <property type="entry name" value="Xanthine dehydrogenase/oxidase"/>
    <property type="match status" value="1"/>
</dbReference>
<sequence>VKSFHKSSFAYHHHETTWYQPTTYRDLLELKRLHPHARFISGNSELAIELKFRFIELKIVINPRQVPDLHEVRLDNTGAYMGTGLSLTEVDNYLVKYMGLLCEERCGVFRAVHDIMHWFAGKHVRNVASIAGNIVTASPISDLNPIWMAAGAKVVLESDERGMRCPVIDEHFFLGYRRTAVESDEVVKAIIIPFTVKNQFFRVYKQAQRREDDIAIVTGAFNAIVNPDTLMVEMIRISFGGMAPTTKLALNTMKHLEGRKWNQSLLDEGLDLLSKEFVLPAGVPGGMARYRQALTLSFFLKFFLQVAEALNVSEHSLMAP</sequence>